<organism evidence="1 2">
    <name type="scientific">Palleronia caenipelagi</name>
    <dbReference type="NCBI Taxonomy" id="2489174"/>
    <lineage>
        <taxon>Bacteria</taxon>
        <taxon>Pseudomonadati</taxon>
        <taxon>Pseudomonadota</taxon>
        <taxon>Alphaproteobacteria</taxon>
        <taxon>Rhodobacterales</taxon>
        <taxon>Roseobacteraceae</taxon>
        <taxon>Palleronia</taxon>
    </lineage>
</organism>
<reference evidence="1 2" key="1">
    <citation type="submission" date="2019-06" db="EMBL/GenBank/DDBJ databases">
        <title>Paenimaribius caenipelagi gen. nov., sp. nov., isolated from a tidal flat.</title>
        <authorList>
            <person name="Yoon J.-H."/>
        </authorList>
    </citation>
    <scope>NUCLEOTIDE SEQUENCE [LARGE SCALE GENOMIC DNA]</scope>
    <source>
        <strain evidence="1 2">JBTF-M29</strain>
    </source>
</reference>
<dbReference type="AlphaFoldDB" id="A0A547PKD1"/>
<dbReference type="Proteomes" id="UP000318590">
    <property type="component" value="Unassembled WGS sequence"/>
</dbReference>
<accession>A0A547PKD1</accession>
<protein>
    <submittedName>
        <fullName evidence="1">Uncharacterized protein</fullName>
    </submittedName>
</protein>
<dbReference type="OrthoDB" id="98563at2"/>
<name>A0A547PKD1_9RHOB</name>
<evidence type="ECO:0000313" key="2">
    <source>
        <dbReference type="Proteomes" id="UP000318590"/>
    </source>
</evidence>
<gene>
    <name evidence="1" type="ORF">FEV53_18730</name>
</gene>
<comment type="caution">
    <text evidence="1">The sequence shown here is derived from an EMBL/GenBank/DDBJ whole genome shotgun (WGS) entry which is preliminary data.</text>
</comment>
<evidence type="ECO:0000313" key="1">
    <source>
        <dbReference type="EMBL" id="TRD14587.1"/>
    </source>
</evidence>
<proteinExistence type="predicted"/>
<dbReference type="EMBL" id="VFSV01000070">
    <property type="protein sequence ID" value="TRD14587.1"/>
    <property type="molecule type" value="Genomic_DNA"/>
</dbReference>
<sequence length="67" mass="7229">MMSPSTVSAGAAASGYYRAEGYYVDGSKEAQEASAWFGKSAEGHNLTGQVDEARFAKRDCQLVLHRL</sequence>
<dbReference type="RefSeq" id="WP_142836220.1">
    <property type="nucleotide sequence ID" value="NZ_VFSV01000070.1"/>
</dbReference>
<keyword evidence="2" id="KW-1185">Reference proteome</keyword>